<evidence type="ECO:0000256" key="7">
    <source>
        <dbReference type="SAM" id="Phobius"/>
    </source>
</evidence>
<evidence type="ECO:0000256" key="1">
    <source>
        <dbReference type="ARBA" id="ARBA00004651"/>
    </source>
</evidence>
<name>A0A4R6DER4_9MICO</name>
<dbReference type="NCBIfam" id="NF006521">
    <property type="entry name" value="PRK08965.1-5"/>
    <property type="match status" value="1"/>
</dbReference>
<evidence type="ECO:0000256" key="5">
    <source>
        <dbReference type="ARBA" id="ARBA00022989"/>
    </source>
</evidence>
<reference evidence="8 9" key="1">
    <citation type="submission" date="2019-03" db="EMBL/GenBank/DDBJ databases">
        <title>Genomic analyses of the natural microbiome of Caenorhabditis elegans.</title>
        <authorList>
            <person name="Samuel B."/>
        </authorList>
    </citation>
    <scope>NUCLEOTIDE SEQUENCE [LARGE SCALE GENOMIC DNA]</scope>
    <source>
        <strain evidence="8 9">JUb65</strain>
    </source>
</reference>
<accession>A0A4R6DER4</accession>
<dbReference type="EMBL" id="SNVW01000012">
    <property type="protein sequence ID" value="TDN42468.1"/>
    <property type="molecule type" value="Genomic_DNA"/>
</dbReference>
<comment type="subcellular location">
    <subcellularLocation>
        <location evidence="1">Cell membrane</location>
        <topology evidence="1">Multi-pass membrane protein</topology>
    </subcellularLocation>
</comment>
<dbReference type="AlphaFoldDB" id="A0A4R6DER4"/>
<dbReference type="GO" id="GO:0005886">
    <property type="term" value="C:plasma membrane"/>
    <property type="evidence" value="ECO:0007669"/>
    <property type="project" value="UniProtKB-SubCell"/>
</dbReference>
<dbReference type="PANTHER" id="PTHR34584">
    <property type="entry name" value="NA(+)/H(+) ANTIPORTER SUBUNIT E1"/>
    <property type="match status" value="1"/>
</dbReference>
<protein>
    <submittedName>
        <fullName evidence="8">Multisubunit sodium/proton antiporter MrpE subunit</fullName>
    </submittedName>
</protein>
<dbReference type="GO" id="GO:0008324">
    <property type="term" value="F:monoatomic cation transmembrane transporter activity"/>
    <property type="evidence" value="ECO:0007669"/>
    <property type="project" value="InterPro"/>
</dbReference>
<dbReference type="Proteomes" id="UP000295764">
    <property type="component" value="Unassembled WGS sequence"/>
</dbReference>
<evidence type="ECO:0000256" key="3">
    <source>
        <dbReference type="ARBA" id="ARBA00022475"/>
    </source>
</evidence>
<proteinExistence type="inferred from homology"/>
<sequence length="195" mass="21641">MSADSTRRITNARRIAVAWRYDVPLVAGLTILWALLWGSWTPLTLLCGIVVALLVTQALPLPPVPLSARFSIPHFAWFLVVWAGLVVVASFRVAWVAFRPRGVRRSSISLVQLHTTSEMTFTLATLAISLVPGSYVADVDLRRRRLLLHVLDTERSEQVDAARREALGIETLVIRALGSKLDVSELSEPLPEVNR</sequence>
<evidence type="ECO:0000313" key="8">
    <source>
        <dbReference type="EMBL" id="TDN42468.1"/>
    </source>
</evidence>
<evidence type="ECO:0000313" key="9">
    <source>
        <dbReference type="Proteomes" id="UP000295764"/>
    </source>
</evidence>
<keyword evidence="3" id="KW-1003">Cell membrane</keyword>
<dbReference type="PANTHER" id="PTHR34584:SF1">
    <property type="entry name" value="NA(+)_H(+) ANTIPORTER SUBUNIT E1"/>
    <property type="match status" value="1"/>
</dbReference>
<dbReference type="Pfam" id="PF01899">
    <property type="entry name" value="MNHE"/>
    <property type="match status" value="1"/>
</dbReference>
<keyword evidence="5 7" id="KW-1133">Transmembrane helix</keyword>
<dbReference type="RefSeq" id="WP_133520844.1">
    <property type="nucleotide sequence ID" value="NZ_SNVW01000012.1"/>
</dbReference>
<dbReference type="OrthoDB" id="3556991at2"/>
<comment type="similarity">
    <text evidence="2">Belongs to the CPA3 antiporters (TC 2.A.63) subunit E family.</text>
</comment>
<gene>
    <name evidence="8" type="ORF">EDF64_112111</name>
</gene>
<keyword evidence="4 7" id="KW-0812">Transmembrane</keyword>
<organism evidence="8 9">
    <name type="scientific">Curtobacterium flaccumfaciens</name>
    <dbReference type="NCBI Taxonomy" id="2035"/>
    <lineage>
        <taxon>Bacteria</taxon>
        <taxon>Bacillati</taxon>
        <taxon>Actinomycetota</taxon>
        <taxon>Actinomycetes</taxon>
        <taxon>Micrococcales</taxon>
        <taxon>Microbacteriaceae</taxon>
        <taxon>Curtobacterium</taxon>
    </lineage>
</organism>
<evidence type="ECO:0000256" key="2">
    <source>
        <dbReference type="ARBA" id="ARBA00006228"/>
    </source>
</evidence>
<feature type="transmembrane region" description="Helical" evidence="7">
    <location>
        <begin position="43"/>
        <end position="63"/>
    </location>
</feature>
<dbReference type="InterPro" id="IPR002758">
    <property type="entry name" value="Cation_antiport_E"/>
</dbReference>
<keyword evidence="6 7" id="KW-0472">Membrane</keyword>
<dbReference type="STRING" id="2035.RU06_12195"/>
<evidence type="ECO:0000256" key="6">
    <source>
        <dbReference type="ARBA" id="ARBA00023136"/>
    </source>
</evidence>
<feature type="transmembrane region" description="Helical" evidence="7">
    <location>
        <begin position="75"/>
        <end position="98"/>
    </location>
</feature>
<comment type="caution">
    <text evidence="8">The sequence shown here is derived from an EMBL/GenBank/DDBJ whole genome shotgun (WGS) entry which is preliminary data.</text>
</comment>
<evidence type="ECO:0000256" key="4">
    <source>
        <dbReference type="ARBA" id="ARBA00022692"/>
    </source>
</evidence>